<dbReference type="PANTHER" id="PTHR43767:SF1">
    <property type="entry name" value="NONRIBOSOMAL PEPTIDE SYNTHASE PES1 (EUROFUNG)-RELATED"/>
    <property type="match status" value="1"/>
</dbReference>
<organism evidence="3 4">
    <name type="scientific">Antricoccus suffuscus</name>
    <dbReference type="NCBI Taxonomy" id="1629062"/>
    <lineage>
        <taxon>Bacteria</taxon>
        <taxon>Bacillati</taxon>
        <taxon>Actinomycetota</taxon>
        <taxon>Actinomycetes</taxon>
        <taxon>Geodermatophilales</taxon>
        <taxon>Antricoccaceae</taxon>
        <taxon>Antricoccus</taxon>
    </lineage>
</organism>
<evidence type="ECO:0000259" key="2">
    <source>
        <dbReference type="Pfam" id="PF13193"/>
    </source>
</evidence>
<dbReference type="InterPro" id="IPR020845">
    <property type="entry name" value="AMP-binding_CS"/>
</dbReference>
<dbReference type="EMBL" id="PVUE01000001">
    <property type="protein sequence ID" value="PRZ44347.1"/>
    <property type="molecule type" value="Genomic_DNA"/>
</dbReference>
<dbReference type="InterPro" id="IPR025110">
    <property type="entry name" value="AMP-bd_C"/>
</dbReference>
<accession>A0A2T1A798</accession>
<feature type="domain" description="AMP-dependent synthetase/ligase" evidence="1">
    <location>
        <begin position="15"/>
        <end position="373"/>
    </location>
</feature>
<dbReference type="InterPro" id="IPR000873">
    <property type="entry name" value="AMP-dep_synth/lig_dom"/>
</dbReference>
<dbReference type="InterPro" id="IPR050237">
    <property type="entry name" value="ATP-dep_AMP-bd_enzyme"/>
</dbReference>
<dbReference type="Pfam" id="PF13193">
    <property type="entry name" value="AMP-binding_C"/>
    <property type="match status" value="1"/>
</dbReference>
<gene>
    <name evidence="3" type="ORF">CLV47_101473</name>
</gene>
<dbReference type="OrthoDB" id="9803968at2"/>
<protein>
    <submittedName>
        <fullName evidence="3">Acyl-CoA synthetase (AMP-forming)/AMP-acid ligase II</fullName>
    </submittedName>
</protein>
<dbReference type="Pfam" id="PF00501">
    <property type="entry name" value="AMP-binding"/>
    <property type="match status" value="1"/>
</dbReference>
<dbReference type="GO" id="GO:0016878">
    <property type="term" value="F:acid-thiol ligase activity"/>
    <property type="evidence" value="ECO:0007669"/>
    <property type="project" value="UniProtKB-ARBA"/>
</dbReference>
<dbReference type="SUPFAM" id="SSF56801">
    <property type="entry name" value="Acetyl-CoA synthetase-like"/>
    <property type="match status" value="1"/>
</dbReference>
<dbReference type="PROSITE" id="PS00455">
    <property type="entry name" value="AMP_BINDING"/>
    <property type="match status" value="1"/>
</dbReference>
<dbReference type="InterPro" id="IPR045851">
    <property type="entry name" value="AMP-bd_C_sf"/>
</dbReference>
<keyword evidence="4" id="KW-1185">Reference proteome</keyword>
<dbReference type="Proteomes" id="UP000237752">
    <property type="component" value="Unassembled WGS sequence"/>
</dbReference>
<reference evidence="3 4" key="1">
    <citation type="submission" date="2018-03" db="EMBL/GenBank/DDBJ databases">
        <title>Genomic Encyclopedia of Archaeal and Bacterial Type Strains, Phase II (KMG-II): from individual species to whole genera.</title>
        <authorList>
            <person name="Goeker M."/>
        </authorList>
    </citation>
    <scope>NUCLEOTIDE SEQUENCE [LARGE SCALE GENOMIC DNA]</scope>
    <source>
        <strain evidence="3 4">DSM 100065</strain>
    </source>
</reference>
<proteinExistence type="predicted"/>
<sequence>MIHTELIQPIDALLKRHAAAAPSRVAFRDERREATYADLILRTGRLAGSLQALGIETGERALIYMDNCVEVVEAYLALPRAGLVAVCANPGSAAAEIEHILSDSQARIVFTDQDHLSVVRALAPPDDVRIVVVDGDADDVLQFEDLAKATDVPPARDSLSLDDVSFMLYTSGTTGRPKGVYLTQRGCLWIAAACWAPILGLCADDYILSPLPLFHSYALVMSVTGVLAVGATERIMRKFSPDQVIGYLESEDITFLPGVPTMFNYLLQAAGDRGLTPKALRMCISAGAIMPAALNEKFESAFHIPLLDGYGITETSTMVTMNWPTGTRKMGSCGLPLPGSTVRLIDPATGEDAAPGAEGEIWVQGPHVAPGYHQLSEATAAAFAGGWYHTGDLAQRDEDGFLTISGRIKELIIRGGENIYPAEVEAALMLHDSVADAAVVSRPHEALGEVPVAFIVPAGDGLDIDALKAHCATRLAAVKVPSEYVVIDAIPRTGSGKVLRFKLQERLEG</sequence>
<dbReference type="AlphaFoldDB" id="A0A2T1A798"/>
<evidence type="ECO:0000313" key="4">
    <source>
        <dbReference type="Proteomes" id="UP000237752"/>
    </source>
</evidence>
<feature type="domain" description="AMP-binding enzyme C-terminal" evidence="2">
    <location>
        <begin position="423"/>
        <end position="497"/>
    </location>
</feature>
<dbReference type="RefSeq" id="WP_106347368.1">
    <property type="nucleotide sequence ID" value="NZ_PVUE01000001.1"/>
</dbReference>
<dbReference type="PANTHER" id="PTHR43767">
    <property type="entry name" value="LONG-CHAIN-FATTY-ACID--COA LIGASE"/>
    <property type="match status" value="1"/>
</dbReference>
<dbReference type="InterPro" id="IPR042099">
    <property type="entry name" value="ANL_N_sf"/>
</dbReference>
<keyword evidence="3" id="KW-0436">Ligase</keyword>
<name>A0A2T1A798_9ACTN</name>
<dbReference type="Gene3D" id="3.40.50.12780">
    <property type="entry name" value="N-terminal domain of ligase-like"/>
    <property type="match status" value="1"/>
</dbReference>
<comment type="caution">
    <text evidence="3">The sequence shown here is derived from an EMBL/GenBank/DDBJ whole genome shotgun (WGS) entry which is preliminary data.</text>
</comment>
<dbReference type="Gene3D" id="3.30.300.30">
    <property type="match status" value="1"/>
</dbReference>
<evidence type="ECO:0000313" key="3">
    <source>
        <dbReference type="EMBL" id="PRZ44347.1"/>
    </source>
</evidence>
<evidence type="ECO:0000259" key="1">
    <source>
        <dbReference type="Pfam" id="PF00501"/>
    </source>
</evidence>